<sequence length="285" mass="33197">MIFKDVLRKFCKTSFFIKKIILAENSYFWKMKIALIQSELVWEEASANRKNFESKIRHINQQVNLIVLPEMFSTGFTMNPSAVAETMEGETILWMKAVAKEKNSAVTGSLVITENGNYYNRMFFVFPSGEMQYYDKRHLFSLAGEDKFYTAGTQKVIVDYLDWKICLQVCYDLRFPVFVRNVENYDLLLYVANWPKVRTNAWDALLKARAIENLSYVVGVNRIGLDANNYEHTGHSQVVDFLGNYILEPQETEGVFVVDLDKNEMLETRKKLDFLSDKDIFEVKI</sequence>
<evidence type="ECO:0000313" key="7">
    <source>
        <dbReference type="EMBL" id="CAC9973453.1"/>
    </source>
</evidence>
<dbReference type="CDD" id="cd07575">
    <property type="entry name" value="Xc-1258_like"/>
    <property type="match status" value="1"/>
</dbReference>
<proteinExistence type="inferred from homology"/>
<keyword evidence="2" id="KW-0378">Hydrolase</keyword>
<evidence type="ECO:0000313" key="8">
    <source>
        <dbReference type="Proteomes" id="UP000533639"/>
    </source>
</evidence>
<dbReference type="SUPFAM" id="SSF56317">
    <property type="entry name" value="Carbon-nitrogen hydrolase"/>
    <property type="match status" value="1"/>
</dbReference>
<feature type="domain" description="CN hydrolase" evidence="6">
    <location>
        <begin position="31"/>
        <end position="262"/>
    </location>
</feature>
<comment type="catalytic activity">
    <reaction evidence="4">
        <text>a monoamide of a dicarboxylate + H2O = a dicarboxylate + NH4(+)</text>
        <dbReference type="Rhea" id="RHEA:11716"/>
        <dbReference type="ChEBI" id="CHEBI:15377"/>
        <dbReference type="ChEBI" id="CHEBI:28938"/>
        <dbReference type="ChEBI" id="CHEBI:28965"/>
        <dbReference type="ChEBI" id="CHEBI:77450"/>
        <dbReference type="EC" id="3.5.1.3"/>
    </reaction>
</comment>
<dbReference type="InterPro" id="IPR036526">
    <property type="entry name" value="C-N_Hydrolase_sf"/>
</dbReference>
<organism evidence="7 8">
    <name type="scientific">Flavobacterium panici</name>
    <dbReference type="NCBI Taxonomy" id="2654843"/>
    <lineage>
        <taxon>Bacteria</taxon>
        <taxon>Pseudomonadati</taxon>
        <taxon>Bacteroidota</taxon>
        <taxon>Flavobacteriia</taxon>
        <taxon>Flavobacteriales</taxon>
        <taxon>Flavobacteriaceae</taxon>
        <taxon>Flavobacterium</taxon>
    </lineage>
</organism>
<gene>
    <name evidence="7" type="ORF">FLAPXU55_01137</name>
</gene>
<evidence type="ECO:0000256" key="2">
    <source>
        <dbReference type="ARBA" id="ARBA00022801"/>
    </source>
</evidence>
<protein>
    <recommendedName>
        <fullName evidence="5">Omega-amidase YafV</fullName>
        <ecNumber evidence="3">3.5.1.3</ecNumber>
    </recommendedName>
</protein>
<dbReference type="FunFam" id="3.60.110.10:FF:000004">
    <property type="entry name" value="Carbon-nitrogen hydrolase"/>
    <property type="match status" value="1"/>
</dbReference>
<comment type="similarity">
    <text evidence="1">Belongs to the carbon-nitrogen hydrolase superfamily. NIT1/NIT2 family.</text>
</comment>
<comment type="caution">
    <text evidence="7">The sequence shown here is derived from an EMBL/GenBank/DDBJ whole genome shotgun (WGS) entry which is preliminary data.</text>
</comment>
<dbReference type="Gene3D" id="3.60.110.10">
    <property type="entry name" value="Carbon-nitrogen hydrolase"/>
    <property type="match status" value="1"/>
</dbReference>
<evidence type="ECO:0000256" key="3">
    <source>
        <dbReference type="ARBA" id="ARBA00039118"/>
    </source>
</evidence>
<dbReference type="EMBL" id="CAIJDE010000032">
    <property type="protein sequence ID" value="CAC9973453.1"/>
    <property type="molecule type" value="Genomic_DNA"/>
</dbReference>
<dbReference type="Pfam" id="PF00795">
    <property type="entry name" value="CN_hydrolase"/>
    <property type="match status" value="1"/>
</dbReference>
<dbReference type="PROSITE" id="PS50263">
    <property type="entry name" value="CN_HYDROLASE"/>
    <property type="match status" value="1"/>
</dbReference>
<dbReference type="GO" id="GO:0050152">
    <property type="term" value="F:omega-amidase activity"/>
    <property type="evidence" value="ECO:0007669"/>
    <property type="project" value="UniProtKB-EC"/>
</dbReference>
<reference evidence="7 8" key="1">
    <citation type="submission" date="2020-06" db="EMBL/GenBank/DDBJ databases">
        <authorList>
            <person name="Criscuolo A."/>
        </authorList>
    </citation>
    <scope>NUCLEOTIDE SEQUENCE [LARGE SCALE GENOMIC DNA]</scope>
    <source>
        <strain evidence="7">PXU-55</strain>
    </source>
</reference>
<dbReference type="InterPro" id="IPR052737">
    <property type="entry name" value="Omega-amidase_YafV"/>
</dbReference>
<dbReference type="PANTHER" id="PTHR47799:SF1">
    <property type="entry name" value="OMEGA-AMIDASE YAFV"/>
    <property type="match status" value="1"/>
</dbReference>
<accession>A0A9N8J104</accession>
<name>A0A9N8J104_9FLAO</name>
<evidence type="ECO:0000256" key="4">
    <source>
        <dbReference type="ARBA" id="ARBA00052904"/>
    </source>
</evidence>
<dbReference type="GO" id="GO:0106008">
    <property type="term" value="F:2-oxoglutaramate amidase activity"/>
    <property type="evidence" value="ECO:0007669"/>
    <property type="project" value="TreeGrafter"/>
</dbReference>
<dbReference type="Proteomes" id="UP000533639">
    <property type="component" value="Unassembled WGS sequence"/>
</dbReference>
<evidence type="ECO:0000256" key="1">
    <source>
        <dbReference type="ARBA" id="ARBA00010613"/>
    </source>
</evidence>
<dbReference type="EC" id="3.5.1.3" evidence="3"/>
<dbReference type="AlphaFoldDB" id="A0A9N8J104"/>
<evidence type="ECO:0000256" key="5">
    <source>
        <dbReference type="ARBA" id="ARBA00072139"/>
    </source>
</evidence>
<keyword evidence="8" id="KW-1185">Reference proteome</keyword>
<dbReference type="PANTHER" id="PTHR47799">
    <property type="entry name" value="OMEGA-AMIDASE YAFV"/>
    <property type="match status" value="1"/>
</dbReference>
<evidence type="ECO:0000259" key="6">
    <source>
        <dbReference type="PROSITE" id="PS50263"/>
    </source>
</evidence>
<dbReference type="InterPro" id="IPR003010">
    <property type="entry name" value="C-N_Hydrolase"/>
</dbReference>